<evidence type="ECO:0000256" key="7">
    <source>
        <dbReference type="RuleBase" id="RU003313"/>
    </source>
</evidence>
<dbReference type="EC" id="3.6.-.-" evidence="6"/>
<dbReference type="PANTHER" id="PTHR42714">
    <property type="entry name" value="TRNA MODIFICATION GTPASE GTPBP3"/>
    <property type="match status" value="1"/>
</dbReference>
<evidence type="ECO:0000256" key="4">
    <source>
        <dbReference type="ARBA" id="ARBA00022958"/>
    </source>
</evidence>
<feature type="domain" description="TrmE-type G" evidence="8">
    <location>
        <begin position="216"/>
        <end position="362"/>
    </location>
</feature>
<dbReference type="InterPro" id="IPR027266">
    <property type="entry name" value="TrmE/GcvT-like"/>
</dbReference>
<dbReference type="InterPro" id="IPR004520">
    <property type="entry name" value="GTPase_MnmE"/>
</dbReference>
<feature type="binding site" evidence="6">
    <location>
        <begin position="270"/>
        <end position="273"/>
    </location>
    <ligand>
        <name>GTP</name>
        <dbReference type="ChEBI" id="CHEBI:37565"/>
    </ligand>
</feature>
<keyword evidence="6 9" id="KW-0378">Hydrolase</keyword>
<keyword evidence="10" id="KW-1185">Reference proteome</keyword>
<dbReference type="InterPro" id="IPR027368">
    <property type="entry name" value="MnmE_dom2"/>
</dbReference>
<comment type="similarity">
    <text evidence="1 6 7">Belongs to the TRAFAC class TrmE-Era-EngA-EngB-Septin-like GTPase superfamily. TrmE GTPase family.</text>
</comment>
<feature type="binding site" evidence="6">
    <location>
        <position position="80"/>
    </location>
    <ligand>
        <name>(6S)-5-formyl-5,6,7,8-tetrahydrofolate</name>
        <dbReference type="ChEBI" id="CHEBI:57457"/>
    </ligand>
</feature>
<dbReference type="InterPro" id="IPR005225">
    <property type="entry name" value="Small_GTP-bd"/>
</dbReference>
<dbReference type="InterPro" id="IPR025867">
    <property type="entry name" value="MnmE_helical"/>
</dbReference>
<feature type="binding site" evidence="6">
    <location>
        <begin position="226"/>
        <end position="231"/>
    </location>
    <ligand>
        <name>GTP</name>
        <dbReference type="ChEBI" id="CHEBI:37565"/>
    </ligand>
</feature>
<evidence type="ECO:0000259" key="8">
    <source>
        <dbReference type="PROSITE" id="PS51709"/>
    </source>
</evidence>
<dbReference type="InterPro" id="IPR031168">
    <property type="entry name" value="G_TrmE"/>
</dbReference>
<feature type="binding site" evidence="6">
    <location>
        <begin position="245"/>
        <end position="251"/>
    </location>
    <ligand>
        <name>GTP</name>
        <dbReference type="ChEBI" id="CHEBI:37565"/>
    </ligand>
</feature>
<dbReference type="Pfam" id="PF12631">
    <property type="entry name" value="MnmE_helical"/>
    <property type="match status" value="1"/>
</dbReference>
<evidence type="ECO:0000313" key="10">
    <source>
        <dbReference type="Proteomes" id="UP001597322"/>
    </source>
</evidence>
<dbReference type="SUPFAM" id="SSF52540">
    <property type="entry name" value="P-loop containing nucleoside triphosphate hydrolases"/>
    <property type="match status" value="1"/>
</dbReference>
<dbReference type="HAMAP" id="MF_00379">
    <property type="entry name" value="GTPase_MnmE"/>
    <property type="match status" value="1"/>
</dbReference>
<dbReference type="NCBIfam" id="NF003661">
    <property type="entry name" value="PRK05291.1-3"/>
    <property type="match status" value="1"/>
</dbReference>
<evidence type="ECO:0000256" key="2">
    <source>
        <dbReference type="ARBA" id="ARBA00022694"/>
    </source>
</evidence>
<organism evidence="9 10">
    <name type="scientific">Rhizobium helianthi</name>
    <dbReference type="NCBI Taxonomy" id="1132695"/>
    <lineage>
        <taxon>Bacteria</taxon>
        <taxon>Pseudomonadati</taxon>
        <taxon>Pseudomonadota</taxon>
        <taxon>Alphaproteobacteria</taxon>
        <taxon>Hyphomicrobiales</taxon>
        <taxon>Rhizobiaceae</taxon>
        <taxon>Rhizobium/Agrobacterium group</taxon>
        <taxon>Rhizobium</taxon>
    </lineage>
</organism>
<comment type="subunit">
    <text evidence="6">Homodimer. Heterotetramer of two MnmE and two MnmG subunits.</text>
</comment>
<dbReference type="GO" id="GO:0016787">
    <property type="term" value="F:hydrolase activity"/>
    <property type="evidence" value="ECO:0007669"/>
    <property type="project" value="UniProtKB-KW"/>
</dbReference>
<gene>
    <name evidence="6 9" type="primary">mnmE</name>
    <name evidence="6" type="synonym">trmE</name>
    <name evidence="9" type="ORF">ACFSE1_17210</name>
</gene>
<dbReference type="RefSeq" id="WP_377404054.1">
    <property type="nucleotide sequence ID" value="NZ_JBHUEQ010000032.1"/>
</dbReference>
<dbReference type="Gene3D" id="1.20.120.430">
    <property type="entry name" value="tRNA modification GTPase MnmE domain 2"/>
    <property type="match status" value="1"/>
</dbReference>
<feature type="binding site" evidence="6">
    <location>
        <position position="247"/>
    </location>
    <ligand>
        <name>K(+)</name>
        <dbReference type="ChEBI" id="CHEBI:29103"/>
    </ligand>
</feature>
<dbReference type="SUPFAM" id="SSF116878">
    <property type="entry name" value="TrmE connector domain"/>
    <property type="match status" value="1"/>
</dbReference>
<keyword evidence="2 6" id="KW-0819">tRNA processing</keyword>
<feature type="binding site" evidence="6">
    <location>
        <position position="230"/>
    </location>
    <ligand>
        <name>Mg(2+)</name>
        <dbReference type="ChEBI" id="CHEBI:18420"/>
    </ligand>
</feature>
<sequence>MRTRDTIFALSSGGTPSGVAVIRVSGVKALTIAKQMAGDFKNKRQMLLRSIRSRNGELIDKGLVLIFPGPGSFTGEDCVEFQLHGGRAVVALASSELEALGCRYAEAGEFTQRAFENGKLDLVEVEGLGDLISADTEMQRRLAAEQMAGDLSGRYHAWAKRLTHARAMIEAELDFADEEDIPGSVSDQIWPDLVSLRAEIAAQIQSNKLGQSIRDGFKVVISGPPNAGKSSFLNLMAGRDVAIVTEVAGTTRDIIEIDLDIDGFLIRLIDTAGIRETTDLVEQEGVRRARAALEAADMVLLMSEIDSDPEHTPEVMPPRVIRIGTKLDLKRPAHPERYDLLFSAKSGDGLDEIRAAILSAVKADWESISQMGAGRQRHINHLREASNFVEEALKGSDLVIRAEYLRLAAEALGRITGRVDVEDLLGVIFSEFCVGK</sequence>
<dbReference type="Gene3D" id="3.30.1360.120">
    <property type="entry name" value="Probable tRNA modification gtpase trme, domain 1"/>
    <property type="match status" value="1"/>
</dbReference>
<keyword evidence="4 6" id="KW-0630">Potassium</keyword>
<comment type="caution">
    <text evidence="9">The sequence shown here is derived from an EMBL/GenBank/DDBJ whole genome shotgun (WGS) entry which is preliminary data.</text>
</comment>
<feature type="binding site" evidence="6">
    <location>
        <position position="119"/>
    </location>
    <ligand>
        <name>(6S)-5-formyl-5,6,7,8-tetrahydrofolate</name>
        <dbReference type="ChEBI" id="CHEBI:57457"/>
    </ligand>
</feature>
<evidence type="ECO:0000256" key="6">
    <source>
        <dbReference type="HAMAP-Rule" id="MF_00379"/>
    </source>
</evidence>
<feature type="binding site" evidence="6">
    <location>
        <position position="251"/>
    </location>
    <ligand>
        <name>Mg(2+)</name>
        <dbReference type="ChEBI" id="CHEBI:18420"/>
    </ligand>
</feature>
<reference evidence="10" key="1">
    <citation type="journal article" date="2019" name="Int. J. Syst. Evol. Microbiol.">
        <title>The Global Catalogue of Microorganisms (GCM) 10K type strain sequencing project: providing services to taxonomists for standard genome sequencing and annotation.</title>
        <authorList>
            <consortium name="The Broad Institute Genomics Platform"/>
            <consortium name="The Broad Institute Genome Sequencing Center for Infectious Disease"/>
            <person name="Wu L."/>
            <person name="Ma J."/>
        </authorList>
    </citation>
    <scope>NUCLEOTIDE SEQUENCE [LARGE SCALE GENOMIC DNA]</scope>
    <source>
        <strain evidence="10">CG52</strain>
    </source>
</reference>
<keyword evidence="6" id="KW-0460">Magnesium</keyword>
<accession>A0ABW4M8S9</accession>
<dbReference type="PANTHER" id="PTHR42714:SF2">
    <property type="entry name" value="TRNA MODIFICATION GTPASE GTPBP3, MITOCHONDRIAL"/>
    <property type="match status" value="1"/>
</dbReference>
<dbReference type="InterPro" id="IPR027417">
    <property type="entry name" value="P-loop_NTPase"/>
</dbReference>
<keyword evidence="3 6" id="KW-0547">Nucleotide-binding</keyword>
<feature type="binding site" evidence="6">
    <location>
        <position position="226"/>
    </location>
    <ligand>
        <name>K(+)</name>
        <dbReference type="ChEBI" id="CHEBI:29103"/>
    </ligand>
</feature>
<protein>
    <recommendedName>
        <fullName evidence="6">tRNA modification GTPase MnmE</fullName>
        <ecNumber evidence="6">3.6.-.-</ecNumber>
    </recommendedName>
</protein>
<dbReference type="Gene3D" id="3.40.50.300">
    <property type="entry name" value="P-loop containing nucleotide triphosphate hydrolases"/>
    <property type="match status" value="1"/>
</dbReference>
<evidence type="ECO:0000256" key="3">
    <source>
        <dbReference type="ARBA" id="ARBA00022741"/>
    </source>
</evidence>
<feature type="binding site" evidence="6">
    <location>
        <position position="250"/>
    </location>
    <ligand>
        <name>K(+)</name>
        <dbReference type="ChEBI" id="CHEBI:29103"/>
    </ligand>
</feature>
<feature type="binding site" evidence="6">
    <location>
        <position position="23"/>
    </location>
    <ligand>
        <name>(6S)-5-formyl-5,6,7,8-tetrahydrofolate</name>
        <dbReference type="ChEBI" id="CHEBI:57457"/>
    </ligand>
</feature>
<feature type="binding site" evidence="6">
    <location>
        <position position="436"/>
    </location>
    <ligand>
        <name>(6S)-5-formyl-5,6,7,8-tetrahydrofolate</name>
        <dbReference type="ChEBI" id="CHEBI:57457"/>
    </ligand>
</feature>
<dbReference type="NCBIfam" id="TIGR00450">
    <property type="entry name" value="mnmE_trmE_thdF"/>
    <property type="match status" value="1"/>
</dbReference>
<dbReference type="CDD" id="cd04164">
    <property type="entry name" value="trmE"/>
    <property type="match status" value="1"/>
</dbReference>
<dbReference type="Proteomes" id="UP001597322">
    <property type="component" value="Unassembled WGS sequence"/>
</dbReference>
<comment type="subcellular location">
    <subcellularLocation>
        <location evidence="6">Cytoplasm</location>
    </subcellularLocation>
</comment>
<dbReference type="CDD" id="cd14858">
    <property type="entry name" value="TrmE_N"/>
    <property type="match status" value="1"/>
</dbReference>
<dbReference type="Pfam" id="PF01926">
    <property type="entry name" value="MMR_HSR1"/>
    <property type="match status" value="1"/>
</dbReference>
<evidence type="ECO:0000256" key="5">
    <source>
        <dbReference type="ARBA" id="ARBA00023134"/>
    </source>
</evidence>
<dbReference type="Pfam" id="PF10396">
    <property type="entry name" value="TrmE_N"/>
    <property type="match status" value="1"/>
</dbReference>
<dbReference type="PROSITE" id="PS51709">
    <property type="entry name" value="G_TRME"/>
    <property type="match status" value="1"/>
</dbReference>
<proteinExistence type="inferred from homology"/>
<feature type="binding site" evidence="6">
    <location>
        <position position="245"/>
    </location>
    <ligand>
        <name>K(+)</name>
        <dbReference type="ChEBI" id="CHEBI:29103"/>
    </ligand>
</feature>
<evidence type="ECO:0000313" key="9">
    <source>
        <dbReference type="EMBL" id="MFD1747212.1"/>
    </source>
</evidence>
<name>A0ABW4M8S9_9HYPH</name>
<dbReference type="InterPro" id="IPR018948">
    <property type="entry name" value="GTP-bd_TrmE_N"/>
</dbReference>
<comment type="cofactor">
    <cofactor evidence="6">
        <name>K(+)</name>
        <dbReference type="ChEBI" id="CHEBI:29103"/>
    </cofactor>
    <text evidence="6">Binds 1 potassium ion per subunit.</text>
</comment>
<dbReference type="SUPFAM" id="SSF103025">
    <property type="entry name" value="Folate-binding domain"/>
    <property type="match status" value="1"/>
</dbReference>
<keyword evidence="6" id="KW-0479">Metal-binding</keyword>
<evidence type="ECO:0000256" key="1">
    <source>
        <dbReference type="ARBA" id="ARBA00011043"/>
    </source>
</evidence>
<comment type="caution">
    <text evidence="6">Lacks conserved residue(s) required for the propagation of feature annotation.</text>
</comment>
<dbReference type="NCBIfam" id="TIGR00231">
    <property type="entry name" value="small_GTP"/>
    <property type="match status" value="1"/>
</dbReference>
<keyword evidence="6" id="KW-0963">Cytoplasm</keyword>
<dbReference type="EMBL" id="JBHUEQ010000032">
    <property type="protein sequence ID" value="MFD1747212.1"/>
    <property type="molecule type" value="Genomic_DNA"/>
</dbReference>
<dbReference type="InterPro" id="IPR006073">
    <property type="entry name" value="GTP-bd"/>
</dbReference>
<comment type="function">
    <text evidence="6">Exhibits a very high intrinsic GTPase hydrolysis rate. Involved in the addition of a carboxymethylaminomethyl (cmnm) group at the wobble position (U34) of certain tRNAs, forming tRNA-cmnm(5)s(2)U34.</text>
</comment>
<keyword evidence="5 6" id="KW-0342">GTP-binding</keyword>